<protein>
    <submittedName>
        <fullName evidence="1">Uncharacterized protein</fullName>
    </submittedName>
</protein>
<name>A0A1H0M3E2_9CLOT</name>
<accession>A0A1H0M3E2</accession>
<dbReference type="Proteomes" id="UP000198597">
    <property type="component" value="Unassembled WGS sequence"/>
</dbReference>
<dbReference type="RefSeq" id="WP_089965118.1">
    <property type="nucleotide sequence ID" value="NZ_FNJM01000001.1"/>
</dbReference>
<keyword evidence="2" id="KW-1185">Reference proteome</keyword>
<organism evidence="1 2">
    <name type="scientific">Clostridium gasigenes</name>
    <dbReference type="NCBI Taxonomy" id="94869"/>
    <lineage>
        <taxon>Bacteria</taxon>
        <taxon>Bacillati</taxon>
        <taxon>Bacillota</taxon>
        <taxon>Clostridia</taxon>
        <taxon>Eubacteriales</taxon>
        <taxon>Clostridiaceae</taxon>
        <taxon>Clostridium</taxon>
    </lineage>
</organism>
<reference evidence="1 2" key="1">
    <citation type="submission" date="2016-10" db="EMBL/GenBank/DDBJ databases">
        <authorList>
            <person name="de Groot N.N."/>
        </authorList>
    </citation>
    <scope>NUCLEOTIDE SEQUENCE [LARGE SCALE GENOMIC DNA]</scope>
    <source>
        <strain evidence="1 2">DSM 12272</strain>
    </source>
</reference>
<dbReference type="InterPro" id="IPR025241">
    <property type="entry name" value="DUF4190"/>
</dbReference>
<dbReference type="Pfam" id="PF13828">
    <property type="entry name" value="DUF4190"/>
    <property type="match status" value="1"/>
</dbReference>
<evidence type="ECO:0000313" key="1">
    <source>
        <dbReference type="EMBL" id="SDO74874.1"/>
    </source>
</evidence>
<dbReference type="EMBL" id="FNJM01000001">
    <property type="protein sequence ID" value="SDO74874.1"/>
    <property type="molecule type" value="Genomic_DNA"/>
</dbReference>
<dbReference type="STRING" id="94869.SAMN04488529_101305"/>
<gene>
    <name evidence="1" type="ORF">SAMN04488529_101305</name>
</gene>
<proteinExistence type="predicted"/>
<sequence>MDIAALVLGIVGMLFSFFCGFITMITAPIGLTLGIIDLVKKKKENMTNNGMAISGIILCSLSLVIAVIMFFVLASVFSSLSY</sequence>
<dbReference type="AlphaFoldDB" id="A0A1H0M3E2"/>
<evidence type="ECO:0000313" key="2">
    <source>
        <dbReference type="Proteomes" id="UP000198597"/>
    </source>
</evidence>